<dbReference type="Gene3D" id="3.20.20.80">
    <property type="entry name" value="Glycosidases"/>
    <property type="match status" value="1"/>
</dbReference>
<dbReference type="EC" id="3.2.1.14" evidence="3"/>
<evidence type="ECO:0000256" key="7">
    <source>
        <dbReference type="ARBA" id="ARBA00022801"/>
    </source>
</evidence>
<evidence type="ECO:0000259" key="16">
    <source>
        <dbReference type="PROSITE" id="PS51910"/>
    </source>
</evidence>
<evidence type="ECO:0000256" key="11">
    <source>
        <dbReference type="ARBA" id="ARBA00023326"/>
    </source>
</evidence>
<dbReference type="PROSITE" id="PS51164">
    <property type="entry name" value="CBM1_2"/>
    <property type="match status" value="1"/>
</dbReference>
<dbReference type="SMART" id="SM00236">
    <property type="entry name" value="fCBD"/>
    <property type="match status" value="1"/>
</dbReference>
<dbReference type="GO" id="GO:0008061">
    <property type="term" value="F:chitin binding"/>
    <property type="evidence" value="ECO:0007669"/>
    <property type="project" value="UniProtKB-KW"/>
</dbReference>
<evidence type="ECO:0000256" key="13">
    <source>
        <dbReference type="RuleBase" id="RU000489"/>
    </source>
</evidence>
<keyword evidence="9" id="KW-0119">Carbohydrate metabolism</keyword>
<evidence type="ECO:0000256" key="10">
    <source>
        <dbReference type="ARBA" id="ARBA00023295"/>
    </source>
</evidence>
<feature type="domain" description="GH18" evidence="16">
    <location>
        <begin position="151"/>
        <end position="458"/>
    </location>
</feature>
<comment type="caution">
    <text evidence="17">The sequence shown here is derived from an EMBL/GenBank/DDBJ whole genome shotgun (WGS) entry which is preliminary data.</text>
</comment>
<dbReference type="CDD" id="cd02877">
    <property type="entry name" value="GH18_hevamine_XipI_class_III"/>
    <property type="match status" value="1"/>
</dbReference>
<keyword evidence="7 13" id="KW-0378">Hydrolase</keyword>
<evidence type="ECO:0000256" key="14">
    <source>
        <dbReference type="SAM" id="MobiDB-lite"/>
    </source>
</evidence>
<comment type="subcellular location">
    <subcellularLocation>
        <location evidence="2">Secreted</location>
    </subcellularLocation>
</comment>
<evidence type="ECO:0000256" key="12">
    <source>
        <dbReference type="ARBA" id="ARBA00025727"/>
    </source>
</evidence>
<reference evidence="17 18" key="1">
    <citation type="submission" date="2019-03" db="EMBL/GenBank/DDBJ databases">
        <title>Draft genome sequence of Xylaria hypoxylon DSM 108379, a ubiquitous saprotrophic-parasitic fungi on hardwood.</title>
        <authorList>
            <person name="Buettner E."/>
            <person name="Leonhardt S."/>
            <person name="Gebauer A.M."/>
            <person name="Liers C."/>
            <person name="Hofrichter M."/>
            <person name="Kellner H."/>
        </authorList>
    </citation>
    <scope>NUCLEOTIDE SEQUENCE [LARGE SCALE GENOMIC DNA]</scope>
    <source>
        <strain evidence="17 18">DSM 108379</strain>
    </source>
</reference>
<keyword evidence="8" id="KW-0146">Chitin degradation</keyword>
<evidence type="ECO:0000259" key="15">
    <source>
        <dbReference type="PROSITE" id="PS51164"/>
    </source>
</evidence>
<dbReference type="GO" id="GO:0006032">
    <property type="term" value="P:chitin catabolic process"/>
    <property type="evidence" value="ECO:0007669"/>
    <property type="project" value="UniProtKB-KW"/>
</dbReference>
<dbReference type="Proteomes" id="UP000297716">
    <property type="component" value="Unassembled WGS sequence"/>
</dbReference>
<keyword evidence="10 13" id="KW-0326">Glycosidase</keyword>
<dbReference type="OrthoDB" id="6020543at2759"/>
<evidence type="ECO:0000256" key="5">
    <source>
        <dbReference type="ARBA" id="ARBA00022669"/>
    </source>
</evidence>
<sequence>MVNREAPNSSGRHPAASLGCDGYSRRLIRMRWIPPKLPANPRDLQRIGANSPFQDSADFYLDYMWLRPTAQRSLTFSAHVQRAAHRSRRRSVALCDYVSPDLVPVMSLGTSLLMHFNKVFAGLGLMAGAATAMPTLPTVPTSFKSRQSSGPQNVVYWGQNGGSTIENNDLSAYCTSDAGIDILVLSFLYQWGNGNTIPSGTVGQSCSISSSGEGQNCDNLISAIKTCQSNGVKIILSLGGASGAYSLSSADEAKTIGKYLWDAYGNSGSTSVQRPFGDAFVNGFDFDLELNNGNEFYPDMISTLRDSFKSDSSNTYYITGAPQCPIPEPNMGVLIDNAQFDYIWPQFYNNNNYTYPCALPINGNAPFNYDKWLTYTAGTPSADAKIFVGVPASPLGANGSPSGETYYATPDQLAGIIADVKGESRFGGIMMWSAGFSDSNVNGDCNYAQQARSILDSGSPCGGGGGGGGSPPSSSTPVGTPTSAPTSTNVPTSTPTGTSTSSAPASTGTGSVSQWGQCGGIDYTGPTECQSPYKCVMSGAYWSQCQ</sequence>
<keyword evidence="4" id="KW-0964">Secreted</keyword>
<proteinExistence type="inferred from homology"/>
<dbReference type="SUPFAM" id="SSF51445">
    <property type="entry name" value="(Trans)glycosidases"/>
    <property type="match status" value="1"/>
</dbReference>
<evidence type="ECO:0000256" key="1">
    <source>
        <dbReference type="ARBA" id="ARBA00000822"/>
    </source>
</evidence>
<evidence type="ECO:0000256" key="4">
    <source>
        <dbReference type="ARBA" id="ARBA00022525"/>
    </source>
</evidence>
<organism evidence="17 18">
    <name type="scientific">Xylaria hypoxylon</name>
    <dbReference type="NCBI Taxonomy" id="37992"/>
    <lineage>
        <taxon>Eukaryota</taxon>
        <taxon>Fungi</taxon>
        <taxon>Dikarya</taxon>
        <taxon>Ascomycota</taxon>
        <taxon>Pezizomycotina</taxon>
        <taxon>Sordariomycetes</taxon>
        <taxon>Xylariomycetidae</taxon>
        <taxon>Xylariales</taxon>
        <taxon>Xylariaceae</taxon>
        <taxon>Xylaria</taxon>
    </lineage>
</organism>
<dbReference type="AlphaFoldDB" id="A0A4Z0YNA8"/>
<keyword evidence="5" id="KW-0147">Chitin-binding</keyword>
<dbReference type="InterPro" id="IPR050542">
    <property type="entry name" value="Glycosyl_Hydrlase18_Chitinase"/>
</dbReference>
<feature type="region of interest" description="Disordered" evidence="14">
    <location>
        <begin position="457"/>
        <end position="512"/>
    </location>
</feature>
<dbReference type="PROSITE" id="PS51910">
    <property type="entry name" value="GH18_2"/>
    <property type="match status" value="1"/>
</dbReference>
<evidence type="ECO:0000313" key="18">
    <source>
        <dbReference type="Proteomes" id="UP000297716"/>
    </source>
</evidence>
<dbReference type="EMBL" id="SKBN01000193">
    <property type="protein sequence ID" value="TGJ80951.1"/>
    <property type="molecule type" value="Genomic_DNA"/>
</dbReference>
<dbReference type="InterPro" id="IPR017853">
    <property type="entry name" value="GH"/>
</dbReference>
<dbReference type="GO" id="GO:0030248">
    <property type="term" value="F:cellulose binding"/>
    <property type="evidence" value="ECO:0007669"/>
    <property type="project" value="InterPro"/>
</dbReference>
<dbReference type="PROSITE" id="PS00562">
    <property type="entry name" value="CBM1_1"/>
    <property type="match status" value="1"/>
</dbReference>
<dbReference type="InterPro" id="IPR000254">
    <property type="entry name" value="CBD"/>
</dbReference>
<feature type="domain" description="CBM1" evidence="15">
    <location>
        <begin position="510"/>
        <end position="546"/>
    </location>
</feature>
<dbReference type="Pfam" id="PF00704">
    <property type="entry name" value="Glyco_hydro_18"/>
    <property type="match status" value="1"/>
</dbReference>
<protein>
    <recommendedName>
        <fullName evidence="3">chitinase</fullName>
        <ecNumber evidence="3">3.2.1.14</ecNumber>
    </recommendedName>
</protein>
<evidence type="ECO:0000256" key="9">
    <source>
        <dbReference type="ARBA" id="ARBA00023277"/>
    </source>
</evidence>
<name>A0A4Z0YNA8_9PEZI</name>
<dbReference type="PROSITE" id="PS01095">
    <property type="entry name" value="GH18_1"/>
    <property type="match status" value="1"/>
</dbReference>
<dbReference type="InterPro" id="IPR045321">
    <property type="entry name" value="Cts1-like"/>
</dbReference>
<evidence type="ECO:0000256" key="3">
    <source>
        <dbReference type="ARBA" id="ARBA00012729"/>
    </source>
</evidence>
<dbReference type="GO" id="GO:0000272">
    <property type="term" value="P:polysaccharide catabolic process"/>
    <property type="evidence" value="ECO:0007669"/>
    <property type="project" value="UniProtKB-KW"/>
</dbReference>
<keyword evidence="18" id="KW-1185">Reference proteome</keyword>
<feature type="compositionally biased region" description="Low complexity" evidence="14">
    <location>
        <begin position="471"/>
        <end position="512"/>
    </location>
</feature>
<dbReference type="GO" id="GO:0008843">
    <property type="term" value="F:endochitinase activity"/>
    <property type="evidence" value="ECO:0007669"/>
    <property type="project" value="UniProtKB-EC"/>
</dbReference>
<evidence type="ECO:0000256" key="2">
    <source>
        <dbReference type="ARBA" id="ARBA00004613"/>
    </source>
</evidence>
<evidence type="ECO:0000256" key="6">
    <source>
        <dbReference type="ARBA" id="ARBA00022729"/>
    </source>
</evidence>
<dbReference type="GO" id="GO:0005576">
    <property type="term" value="C:extracellular region"/>
    <property type="evidence" value="ECO:0007669"/>
    <property type="project" value="UniProtKB-SubCell"/>
</dbReference>
<dbReference type="STRING" id="37992.A0A4Z0YNA8"/>
<gene>
    <name evidence="17" type="ORF">E0Z10_g7819</name>
</gene>
<dbReference type="SUPFAM" id="SSF57180">
    <property type="entry name" value="Cellulose-binding domain"/>
    <property type="match status" value="1"/>
</dbReference>
<accession>A0A4Z0YNA8</accession>
<comment type="catalytic activity">
    <reaction evidence="1">
        <text>Random endo-hydrolysis of N-acetyl-beta-D-glucosaminide (1-&gt;4)-beta-linkages in chitin and chitodextrins.</text>
        <dbReference type="EC" id="3.2.1.14"/>
    </reaction>
</comment>
<dbReference type="PANTHER" id="PTHR45708:SF49">
    <property type="entry name" value="ENDOCHITINASE"/>
    <property type="match status" value="1"/>
</dbReference>
<feature type="compositionally biased region" description="Gly residues" evidence="14">
    <location>
        <begin position="460"/>
        <end position="470"/>
    </location>
</feature>
<dbReference type="InterPro" id="IPR035971">
    <property type="entry name" value="CBD_sf"/>
</dbReference>
<keyword evidence="11" id="KW-0624">Polysaccharide degradation</keyword>
<dbReference type="InterPro" id="IPR001579">
    <property type="entry name" value="Glyco_hydro_18_chit_AS"/>
</dbReference>
<evidence type="ECO:0000256" key="8">
    <source>
        <dbReference type="ARBA" id="ARBA00023024"/>
    </source>
</evidence>
<evidence type="ECO:0000313" key="17">
    <source>
        <dbReference type="EMBL" id="TGJ80951.1"/>
    </source>
</evidence>
<dbReference type="Pfam" id="PF00734">
    <property type="entry name" value="CBM_1"/>
    <property type="match status" value="1"/>
</dbReference>
<keyword evidence="6" id="KW-0732">Signal</keyword>
<dbReference type="InterPro" id="IPR001223">
    <property type="entry name" value="Glyco_hydro18_cat"/>
</dbReference>
<dbReference type="PANTHER" id="PTHR45708">
    <property type="entry name" value="ENDOCHITINASE"/>
    <property type="match status" value="1"/>
</dbReference>
<comment type="similarity">
    <text evidence="12">Belongs to the glycosyl hydrolase 18 family. Chitinase class III subfamily.</text>
</comment>